<gene>
    <name evidence="2" type="primary">LOC123190696</name>
</gene>
<dbReference type="OMA" id="CVHNANC"/>
<accession>A0A3B6B6Y3</accession>
<dbReference type="PANTHER" id="PTHR31964:SF113">
    <property type="entry name" value="USPA DOMAIN-CONTAINING PROTEIN"/>
    <property type="match status" value="1"/>
</dbReference>
<dbReference type="SMR" id="A0A3B6B6Y3"/>
<dbReference type="Gramene" id="TraesJUL2A03G00793430.1">
    <property type="protein sequence ID" value="TraesJUL2A03G00793430.1"/>
    <property type="gene ID" value="TraesJUL2A03G00793430"/>
</dbReference>
<dbReference type="Gramene" id="TraesWEE_scaffold_094024_01G000200.1">
    <property type="protein sequence ID" value="TraesWEE_scaffold_094024_01G000200.1"/>
    <property type="gene ID" value="TraesWEE_scaffold_094024_01G000200"/>
</dbReference>
<dbReference type="Gramene" id="TraesMAC2A03G00787400.1">
    <property type="protein sequence ID" value="TraesMAC2A03G00787400.1"/>
    <property type="gene ID" value="TraesMAC2A03G00787400"/>
</dbReference>
<dbReference type="Gene3D" id="3.40.50.620">
    <property type="entry name" value="HUPs"/>
    <property type="match status" value="1"/>
</dbReference>
<dbReference type="RefSeq" id="XP_044459328.1">
    <property type="nucleotide sequence ID" value="XM_044603393.1"/>
</dbReference>
<dbReference type="SUPFAM" id="SSF52402">
    <property type="entry name" value="Adenine nucleotide alpha hydrolases-like"/>
    <property type="match status" value="1"/>
</dbReference>
<dbReference type="PaxDb" id="4565-Traes_2AL_EC5BAFC1A.2"/>
<dbReference type="Gramene" id="TraesROB_scaffold_086297_01G000100.1">
    <property type="protein sequence ID" value="TraesROB_scaffold_086297_01G000100.1"/>
    <property type="gene ID" value="TraesROB_scaffold_086297_01G000100"/>
</dbReference>
<dbReference type="Gramene" id="TraesLDM2A03G00791440.1">
    <property type="protein sequence ID" value="TraesLDM2A03G00791440.1"/>
    <property type="gene ID" value="TraesLDM2A03G00791440"/>
</dbReference>
<sequence>MAAQAAPPPPPEQKMMVAIDESECSHYALEWALRNLAPRRLILFTVQPFSPLSYLPAGSPRAVGPSVASPELIRSVTEHQRQLAQALVDKAKAICAEHGVDAETTIEVGDPKETICEAAEKLNVDLLILGSHSRGPIQRFFLGSVSNYCSHHAKCPVLVVKKKE</sequence>
<protein>
    <recommendedName>
        <fullName evidence="1">UspA domain-containing protein</fullName>
    </recommendedName>
</protein>
<evidence type="ECO:0000313" key="2">
    <source>
        <dbReference type="EnsemblPlants" id="TraesCS2A02G502200.1"/>
    </source>
</evidence>
<dbReference type="CDD" id="cd23659">
    <property type="entry name" value="USP_At3g01520-like"/>
    <property type="match status" value="1"/>
</dbReference>
<dbReference type="PRINTS" id="PR01438">
    <property type="entry name" value="UNVRSLSTRESS"/>
</dbReference>
<keyword evidence="3" id="KW-1185">Reference proteome</keyword>
<organism evidence="2">
    <name type="scientific">Triticum aestivum</name>
    <name type="common">Wheat</name>
    <dbReference type="NCBI Taxonomy" id="4565"/>
    <lineage>
        <taxon>Eukaryota</taxon>
        <taxon>Viridiplantae</taxon>
        <taxon>Streptophyta</taxon>
        <taxon>Embryophyta</taxon>
        <taxon>Tracheophyta</taxon>
        <taxon>Spermatophyta</taxon>
        <taxon>Magnoliopsida</taxon>
        <taxon>Liliopsida</taxon>
        <taxon>Poales</taxon>
        <taxon>Poaceae</taxon>
        <taxon>BOP clade</taxon>
        <taxon>Pooideae</taxon>
        <taxon>Triticodae</taxon>
        <taxon>Triticeae</taxon>
        <taxon>Triticinae</taxon>
        <taxon>Triticum</taxon>
    </lineage>
</organism>
<dbReference type="Pfam" id="PF00582">
    <property type="entry name" value="Usp"/>
    <property type="match status" value="1"/>
</dbReference>
<feature type="domain" description="UspA" evidence="1">
    <location>
        <begin position="13"/>
        <end position="161"/>
    </location>
</feature>
<dbReference type="PANTHER" id="PTHR31964">
    <property type="entry name" value="ADENINE NUCLEOTIDE ALPHA HYDROLASES-LIKE SUPERFAMILY PROTEIN"/>
    <property type="match status" value="1"/>
</dbReference>
<dbReference type="EnsemblPlants" id="TraesCS2A02G502200.1">
    <property type="protein sequence ID" value="TraesCS2A02G502200.1"/>
    <property type="gene ID" value="TraesCS2A02G502200"/>
</dbReference>
<dbReference type="Gramene" id="TraesPARA_EIv1.0_0349700.1">
    <property type="protein sequence ID" value="TraesPARA_EIv1.0_0349700.1.CDS"/>
    <property type="gene ID" value="TraesPARA_EIv1.0_0349700"/>
</dbReference>
<dbReference type="InterPro" id="IPR006015">
    <property type="entry name" value="Universal_stress_UspA"/>
</dbReference>
<dbReference type="GeneID" id="123190696"/>
<dbReference type="InterPro" id="IPR006016">
    <property type="entry name" value="UspA"/>
</dbReference>
<dbReference type="Gramene" id="TraesCS2A03G1168700.1">
    <property type="protein sequence ID" value="TraesCS2A03G1168700.1.CDS"/>
    <property type="gene ID" value="TraesCS2A03G1168700"/>
</dbReference>
<evidence type="ECO:0000259" key="1">
    <source>
        <dbReference type="Pfam" id="PF00582"/>
    </source>
</evidence>
<dbReference type="OrthoDB" id="843225at2759"/>
<dbReference type="Gramene" id="TraesCS2A02G502200.1">
    <property type="protein sequence ID" value="TraesCS2A02G502200.1"/>
    <property type="gene ID" value="TraesCS2A02G502200"/>
</dbReference>
<dbReference type="InterPro" id="IPR014729">
    <property type="entry name" value="Rossmann-like_a/b/a_fold"/>
</dbReference>
<dbReference type="Proteomes" id="UP000019116">
    <property type="component" value="Chromosome 2A"/>
</dbReference>
<dbReference type="Gramene" id="TraesLAC2A03G00792580.1">
    <property type="protein sequence ID" value="TraesLAC2A03G00792580.1"/>
    <property type="gene ID" value="TraesLAC2A03G00792580"/>
</dbReference>
<reference evidence="2" key="1">
    <citation type="submission" date="2018-08" db="EMBL/GenBank/DDBJ databases">
        <authorList>
            <person name="Rossello M."/>
        </authorList>
    </citation>
    <scope>NUCLEOTIDE SEQUENCE [LARGE SCALE GENOMIC DNA]</scope>
    <source>
        <strain evidence="2">cv. Chinese Spring</strain>
    </source>
</reference>
<dbReference type="Gramene" id="TraesSYM2A03G00796730.2">
    <property type="protein sequence ID" value="TraesSYM2A03G00796730.2"/>
    <property type="gene ID" value="TraesSYM2A03G00796730"/>
</dbReference>
<name>A0A3B6B6Y3_WHEAT</name>
<evidence type="ECO:0000313" key="3">
    <source>
        <dbReference type="Proteomes" id="UP000019116"/>
    </source>
</evidence>
<dbReference type="Gramene" id="TraesSTA2A03G00787200.1">
    <property type="protein sequence ID" value="TraesSTA2A03G00787200.1"/>
    <property type="gene ID" value="TraesSTA2A03G00787200"/>
</dbReference>
<dbReference type="Gramene" id="TraesCLE_scaffold_087852_01G000100.1">
    <property type="protein sequence ID" value="TraesCLE_scaffold_087852_01G000100.1"/>
    <property type="gene ID" value="TraesCLE_scaffold_087852_01G000100"/>
</dbReference>
<reference evidence="2" key="2">
    <citation type="submission" date="2018-10" db="UniProtKB">
        <authorList>
            <consortium name="EnsemblPlants"/>
        </authorList>
    </citation>
    <scope>IDENTIFICATION</scope>
</reference>
<dbReference type="Gramene" id="TraesJAG2A03G00788550.2">
    <property type="protein sequence ID" value="TraesJAG2A03G00788550.2"/>
    <property type="gene ID" value="TraesJAG2A03G00788550"/>
</dbReference>
<dbReference type="STRING" id="4565.A0A3B6B6Y3"/>
<proteinExistence type="predicted"/>
<dbReference type="AlphaFoldDB" id="A0A3B6B6Y3"/>
<dbReference type="Gramene" id="TraesNOR2A03G00798570.1">
    <property type="protein sequence ID" value="TraesNOR2A03G00798570.1"/>
    <property type="gene ID" value="TraesNOR2A03G00798570"/>
</dbReference>
<dbReference type="Gramene" id="TraesCAD_scaffold_084696_01G000200.1">
    <property type="protein sequence ID" value="TraesCAD_scaffold_084696_01G000200.1"/>
    <property type="gene ID" value="TraesCAD_scaffold_084696_01G000200"/>
</dbReference>
<dbReference type="Gramene" id="TraesARI2A03G00796980.1">
    <property type="protein sequence ID" value="TraesARI2A03G00796980.1"/>
    <property type="gene ID" value="TraesARI2A03G00796980"/>
</dbReference>